<keyword evidence="1" id="KW-0472">Membrane</keyword>
<keyword evidence="1" id="KW-1133">Transmembrane helix</keyword>
<sequence length="302" mass="32788">MPAADPQYPEPVRAALEGLVKGFFLMAGGALLGLALLLGCGQPALAQSAPSDHAGPRQPVDVAPVIVDGNHLFPVRGSPSYPAQERAALVRGNIIAAARDGTIAVTDMHTVEAAGQTQVFAGRMLMLGVVDLDGEFEGIDRKVLAATFTRKIARAIAEYRSDRSRPVLIRNAAFALAATAVLALVLWAIGRLSRWATGLAQRRVRKKIQTLEDKAHRLIRAEQVWTVFAGLLRAVRLLLVVLLVYFYLNAVLGLFPWTRPASLCCSTWCSTRCKACGGAFCPRFRTWCSWRSCSWWCVTSSG</sequence>
<dbReference type="EMBL" id="BMME01000001">
    <property type="protein sequence ID" value="GGK02930.1"/>
    <property type="molecule type" value="Genomic_DNA"/>
</dbReference>
<proteinExistence type="predicted"/>
<evidence type="ECO:0000313" key="3">
    <source>
        <dbReference type="Proteomes" id="UP000599009"/>
    </source>
</evidence>
<gene>
    <name evidence="2" type="ORF">GCM10011394_10030</name>
</gene>
<accession>A0ABQ2EA04</accession>
<feature type="transmembrane region" description="Helical" evidence="1">
    <location>
        <begin position="234"/>
        <end position="255"/>
    </location>
</feature>
<comment type="caution">
    <text evidence="2">The sequence shown here is derived from an EMBL/GenBank/DDBJ whole genome shotgun (WGS) entry which is preliminary data.</text>
</comment>
<organism evidence="2 3">
    <name type="scientific">Luteimonas terricola</name>
    <dbReference type="NCBI Taxonomy" id="645597"/>
    <lineage>
        <taxon>Bacteria</taxon>
        <taxon>Pseudomonadati</taxon>
        <taxon>Pseudomonadota</taxon>
        <taxon>Gammaproteobacteria</taxon>
        <taxon>Lysobacterales</taxon>
        <taxon>Lysobacteraceae</taxon>
        <taxon>Luteimonas</taxon>
    </lineage>
</organism>
<dbReference type="RefSeq" id="WP_188726133.1">
    <property type="nucleotide sequence ID" value="NZ_BMME01000001.1"/>
</dbReference>
<feature type="transmembrane region" description="Helical" evidence="1">
    <location>
        <begin position="20"/>
        <end position="40"/>
    </location>
</feature>
<keyword evidence="3" id="KW-1185">Reference proteome</keyword>
<evidence type="ECO:0000256" key="1">
    <source>
        <dbReference type="SAM" id="Phobius"/>
    </source>
</evidence>
<feature type="transmembrane region" description="Helical" evidence="1">
    <location>
        <begin position="168"/>
        <end position="189"/>
    </location>
</feature>
<dbReference type="Proteomes" id="UP000599009">
    <property type="component" value="Unassembled WGS sequence"/>
</dbReference>
<name>A0ABQ2EA04_9GAMM</name>
<protein>
    <submittedName>
        <fullName evidence="2">Uncharacterized protein</fullName>
    </submittedName>
</protein>
<keyword evidence="1" id="KW-0812">Transmembrane</keyword>
<evidence type="ECO:0000313" key="2">
    <source>
        <dbReference type="EMBL" id="GGK02930.1"/>
    </source>
</evidence>
<reference evidence="3" key="1">
    <citation type="journal article" date="2019" name="Int. J. Syst. Evol. Microbiol.">
        <title>The Global Catalogue of Microorganisms (GCM) 10K type strain sequencing project: providing services to taxonomists for standard genome sequencing and annotation.</title>
        <authorList>
            <consortium name="The Broad Institute Genomics Platform"/>
            <consortium name="The Broad Institute Genome Sequencing Center for Infectious Disease"/>
            <person name="Wu L."/>
            <person name="Ma J."/>
        </authorList>
    </citation>
    <scope>NUCLEOTIDE SEQUENCE [LARGE SCALE GENOMIC DNA]</scope>
    <source>
        <strain evidence="3">CGMCC 1.8985</strain>
    </source>
</reference>